<keyword evidence="1" id="KW-0812">Transmembrane</keyword>
<evidence type="ECO:0000313" key="2">
    <source>
        <dbReference type="EMBL" id="KKK59732.1"/>
    </source>
</evidence>
<feature type="transmembrane region" description="Helical" evidence="1">
    <location>
        <begin position="41"/>
        <end position="61"/>
    </location>
</feature>
<dbReference type="EMBL" id="LAZR01063317">
    <property type="protein sequence ID" value="KKK59732.1"/>
    <property type="molecule type" value="Genomic_DNA"/>
</dbReference>
<name>A0A0F8WS45_9ZZZZ</name>
<accession>A0A0F8WS45</accession>
<protein>
    <submittedName>
        <fullName evidence="2">Uncharacterized protein</fullName>
    </submittedName>
</protein>
<dbReference type="AlphaFoldDB" id="A0A0F8WS45"/>
<feature type="non-terminal residue" evidence="2">
    <location>
        <position position="74"/>
    </location>
</feature>
<organism evidence="2">
    <name type="scientific">marine sediment metagenome</name>
    <dbReference type="NCBI Taxonomy" id="412755"/>
    <lineage>
        <taxon>unclassified sequences</taxon>
        <taxon>metagenomes</taxon>
        <taxon>ecological metagenomes</taxon>
    </lineage>
</organism>
<feature type="transmembrane region" description="Helical" evidence="1">
    <location>
        <begin position="6"/>
        <end position="29"/>
    </location>
</feature>
<reference evidence="2" key="1">
    <citation type="journal article" date="2015" name="Nature">
        <title>Complex archaea that bridge the gap between prokaryotes and eukaryotes.</title>
        <authorList>
            <person name="Spang A."/>
            <person name="Saw J.H."/>
            <person name="Jorgensen S.L."/>
            <person name="Zaremba-Niedzwiedzka K."/>
            <person name="Martijn J."/>
            <person name="Lind A.E."/>
            <person name="van Eijk R."/>
            <person name="Schleper C."/>
            <person name="Guy L."/>
            <person name="Ettema T.J."/>
        </authorList>
    </citation>
    <scope>NUCLEOTIDE SEQUENCE</scope>
</reference>
<keyword evidence="1" id="KW-0472">Membrane</keyword>
<proteinExistence type="predicted"/>
<evidence type="ECO:0000256" key="1">
    <source>
        <dbReference type="SAM" id="Phobius"/>
    </source>
</evidence>
<gene>
    <name evidence="2" type="ORF">LCGC14_3031430</name>
</gene>
<keyword evidence="1" id="KW-1133">Transmembrane helix</keyword>
<comment type="caution">
    <text evidence="2">The sequence shown here is derived from an EMBL/GenBank/DDBJ whole genome shotgun (WGS) entry which is preliminary data.</text>
</comment>
<sequence>MNTIGYFSLISAMVVSVYAVAMSIYGKLANKKAIIASAERAAVSVGGFLVKLTVIMFPSILKNPATILFRFSKS</sequence>